<evidence type="ECO:0000313" key="4">
    <source>
        <dbReference type="Proteomes" id="UP000027073"/>
    </source>
</evidence>
<feature type="region of interest" description="Disordered" evidence="1">
    <location>
        <begin position="147"/>
        <end position="173"/>
    </location>
</feature>
<proteinExistence type="predicted"/>
<dbReference type="VEuPathDB" id="FungiDB:PLEOSDRAFT_1103933"/>
<dbReference type="OrthoDB" id="2977066at2759"/>
<feature type="compositionally biased region" description="Basic and acidic residues" evidence="1">
    <location>
        <begin position="60"/>
        <end position="104"/>
    </location>
</feature>
<feature type="compositionally biased region" description="Basic and acidic residues" evidence="1">
    <location>
        <begin position="157"/>
        <end position="173"/>
    </location>
</feature>
<sequence>MVHNNIPAFLLACSIFHAGMTYASSDNQATGSDALKPSYDTFAVRDIDYMSSIYAREPEPESDFWGHEARELDGDDDHNAPSDSSHNHSAREVEEDVHASGDNHHQRRAALDYVMDLAARSVDPDDHEGERLARREQLDRIVELAARYAPPQPPPNDNDHDKDNSERSLADDERLEARSALGMALRPFAKELGDVIKQVIANKMHRREEADDGREFDARDLHDAVHDELVARSAFGMAFRPIAQELGRAFRTAVLEKVKKREVEELEMRSAFGMAFRPIAQELGRAFRTAILEKVKREIDDREEADGVLESREDVVESALQS</sequence>
<protein>
    <recommendedName>
        <fullName evidence="5">Secreted protein</fullName>
    </recommendedName>
</protein>
<name>A0A067NT15_PLEO1</name>
<feature type="chain" id="PRO_5001642539" description="Secreted protein" evidence="2">
    <location>
        <begin position="24"/>
        <end position="322"/>
    </location>
</feature>
<dbReference type="InParanoid" id="A0A067NT15"/>
<reference evidence="4" key="1">
    <citation type="journal article" date="2014" name="Proc. Natl. Acad. Sci. U.S.A.">
        <title>Extensive sampling of basidiomycete genomes demonstrates inadequacy of the white-rot/brown-rot paradigm for wood decay fungi.</title>
        <authorList>
            <person name="Riley R."/>
            <person name="Salamov A.A."/>
            <person name="Brown D.W."/>
            <person name="Nagy L.G."/>
            <person name="Floudas D."/>
            <person name="Held B.W."/>
            <person name="Levasseur A."/>
            <person name="Lombard V."/>
            <person name="Morin E."/>
            <person name="Otillar R."/>
            <person name="Lindquist E.A."/>
            <person name="Sun H."/>
            <person name="LaButti K.M."/>
            <person name="Schmutz J."/>
            <person name="Jabbour D."/>
            <person name="Luo H."/>
            <person name="Baker S.E."/>
            <person name="Pisabarro A.G."/>
            <person name="Walton J.D."/>
            <person name="Blanchette R.A."/>
            <person name="Henrissat B."/>
            <person name="Martin F."/>
            <person name="Cullen D."/>
            <person name="Hibbett D.S."/>
            <person name="Grigoriev I.V."/>
        </authorList>
    </citation>
    <scope>NUCLEOTIDE SEQUENCE [LARGE SCALE GENOMIC DNA]</scope>
    <source>
        <strain evidence="4">PC15</strain>
    </source>
</reference>
<evidence type="ECO:0008006" key="5">
    <source>
        <dbReference type="Google" id="ProtNLM"/>
    </source>
</evidence>
<organism evidence="3 4">
    <name type="scientific">Pleurotus ostreatus (strain PC15)</name>
    <name type="common">Oyster mushroom</name>
    <dbReference type="NCBI Taxonomy" id="1137138"/>
    <lineage>
        <taxon>Eukaryota</taxon>
        <taxon>Fungi</taxon>
        <taxon>Dikarya</taxon>
        <taxon>Basidiomycota</taxon>
        <taxon>Agaricomycotina</taxon>
        <taxon>Agaricomycetes</taxon>
        <taxon>Agaricomycetidae</taxon>
        <taxon>Agaricales</taxon>
        <taxon>Pleurotineae</taxon>
        <taxon>Pleurotaceae</taxon>
        <taxon>Pleurotus</taxon>
    </lineage>
</organism>
<dbReference type="EMBL" id="KL198008">
    <property type="protein sequence ID" value="KDQ27232.1"/>
    <property type="molecule type" value="Genomic_DNA"/>
</dbReference>
<keyword evidence="2" id="KW-0732">Signal</keyword>
<evidence type="ECO:0000256" key="1">
    <source>
        <dbReference type="SAM" id="MobiDB-lite"/>
    </source>
</evidence>
<feature type="region of interest" description="Disordered" evidence="1">
    <location>
        <begin position="301"/>
        <end position="322"/>
    </location>
</feature>
<feature type="region of interest" description="Disordered" evidence="1">
    <location>
        <begin position="60"/>
        <end position="105"/>
    </location>
</feature>
<evidence type="ECO:0000256" key="2">
    <source>
        <dbReference type="SAM" id="SignalP"/>
    </source>
</evidence>
<dbReference type="AlphaFoldDB" id="A0A067NT15"/>
<accession>A0A067NT15</accession>
<feature type="signal peptide" evidence="2">
    <location>
        <begin position="1"/>
        <end position="23"/>
    </location>
</feature>
<dbReference type="Proteomes" id="UP000027073">
    <property type="component" value="Unassembled WGS sequence"/>
</dbReference>
<evidence type="ECO:0000313" key="3">
    <source>
        <dbReference type="EMBL" id="KDQ27232.1"/>
    </source>
</evidence>
<gene>
    <name evidence="3" type="ORF">PLEOSDRAFT_1103933</name>
</gene>
<dbReference type="HOGENOM" id="CLU_863612_0_0_1"/>